<dbReference type="EC" id="4.2.99.20" evidence="2"/>
<dbReference type="AlphaFoldDB" id="A0A4Y7RUT5"/>
<evidence type="ECO:0000259" key="1">
    <source>
        <dbReference type="Pfam" id="PF00561"/>
    </source>
</evidence>
<accession>A0A4Y7RUT5</accession>
<dbReference type="SUPFAM" id="SSF53474">
    <property type="entry name" value="alpha/beta-Hydrolases"/>
    <property type="match status" value="1"/>
</dbReference>
<dbReference type="InterPro" id="IPR029058">
    <property type="entry name" value="AB_hydrolase_fold"/>
</dbReference>
<evidence type="ECO:0000313" key="2">
    <source>
        <dbReference type="EMBL" id="TEB12735.1"/>
    </source>
</evidence>
<dbReference type="Pfam" id="PF00561">
    <property type="entry name" value="Abhydrolase_1"/>
    <property type="match status" value="1"/>
</dbReference>
<keyword evidence="2" id="KW-0456">Lyase</keyword>
<organism evidence="2 3">
    <name type="scientific">Pelotomaculum propionicicum</name>
    <dbReference type="NCBI Taxonomy" id="258475"/>
    <lineage>
        <taxon>Bacteria</taxon>
        <taxon>Bacillati</taxon>
        <taxon>Bacillota</taxon>
        <taxon>Clostridia</taxon>
        <taxon>Eubacteriales</taxon>
        <taxon>Desulfotomaculaceae</taxon>
        <taxon>Pelotomaculum</taxon>
    </lineage>
</organism>
<dbReference type="GO" id="GO:0070205">
    <property type="term" value="F:2-succinyl-6-hydroxy-2,4-cyclohexadiene-1-carboxylate synthase activity"/>
    <property type="evidence" value="ECO:0007669"/>
    <property type="project" value="UniProtKB-EC"/>
</dbReference>
<keyword evidence="3" id="KW-1185">Reference proteome</keyword>
<dbReference type="InterPro" id="IPR000073">
    <property type="entry name" value="AB_hydrolase_1"/>
</dbReference>
<sequence length="300" mass="34169">MVNIFIIVYLIATINLKSDPLIPFEKLALPVNEKETYVIFLSGLDSHCDGTPYNQMGFEYIRSKFNQVGLTYNDERFLMYSYTGGKVEAGRWDPNPYEPVDTGQPIQFSVMHLKNMIDEFTLHHPDARYVLVGHSLGGRIAFDYVIKYHLEKPEPIKGVITLNSPLIGISYYRIVNILATFRSVWGSSVVKQLAAEYQLRNELGIVEKRIEAARRMTEAGIYLATFGTRQDIVVNPLLSCLTDEYGYTLNRGYIISANLLRGVFKDLGSHMQILCFEKVANYIILVYCCPSDPTRTNNNH</sequence>
<evidence type="ECO:0000313" key="3">
    <source>
        <dbReference type="Proteomes" id="UP000297597"/>
    </source>
</evidence>
<protein>
    <submittedName>
        <fullName evidence="2">2-succinyl-6-hydroxy-2, 4-cyclohexadiene-1-carboxylate synthase</fullName>
        <ecNumber evidence="2">4.2.99.20</ecNumber>
    </submittedName>
</protein>
<feature type="domain" description="AB hydrolase-1" evidence="1">
    <location>
        <begin position="106"/>
        <end position="164"/>
    </location>
</feature>
<gene>
    <name evidence="2" type="primary">menH</name>
    <name evidence="2" type="ORF">Pmgp_00710</name>
</gene>
<dbReference type="Proteomes" id="UP000297597">
    <property type="component" value="Unassembled WGS sequence"/>
</dbReference>
<name>A0A4Y7RUT5_9FIRM</name>
<comment type="caution">
    <text evidence="2">The sequence shown here is derived from an EMBL/GenBank/DDBJ whole genome shotgun (WGS) entry which is preliminary data.</text>
</comment>
<reference evidence="2 3" key="1">
    <citation type="journal article" date="2018" name="Environ. Microbiol.">
        <title>Novel energy conservation strategies and behaviour of Pelotomaculum schinkii driving syntrophic propionate catabolism.</title>
        <authorList>
            <person name="Hidalgo-Ahumada C.A.P."/>
            <person name="Nobu M.K."/>
            <person name="Narihiro T."/>
            <person name="Tamaki H."/>
            <person name="Liu W.T."/>
            <person name="Kamagata Y."/>
            <person name="Stams A.J.M."/>
            <person name="Imachi H."/>
            <person name="Sousa D.Z."/>
        </authorList>
    </citation>
    <scope>NUCLEOTIDE SEQUENCE [LARGE SCALE GENOMIC DNA]</scope>
    <source>
        <strain evidence="2 3">MGP</strain>
    </source>
</reference>
<dbReference type="EMBL" id="QFFZ01000005">
    <property type="protein sequence ID" value="TEB12735.1"/>
    <property type="molecule type" value="Genomic_DNA"/>
</dbReference>
<proteinExistence type="predicted"/>
<dbReference type="Gene3D" id="3.40.50.1820">
    <property type="entry name" value="alpha/beta hydrolase"/>
    <property type="match status" value="1"/>
</dbReference>